<sequence>MLASIRPRLPANRRGAAVAVIDMDDLRSAGDGAGADRPGHGGRGAHDPAGPAQGSRRLSSGVVRPRGTEGRARWRRPVHDVGVRDVLTGSL</sequence>
<evidence type="ECO:0000313" key="3">
    <source>
        <dbReference type="Proteomes" id="UP000321685"/>
    </source>
</evidence>
<reference evidence="2 3" key="1">
    <citation type="submission" date="2019-07" db="EMBL/GenBank/DDBJ databases">
        <title>Whole genome shotgun sequence of Pseudonocardia sulfidoxydans NBRC 16205.</title>
        <authorList>
            <person name="Hosoyama A."/>
            <person name="Uohara A."/>
            <person name="Ohji S."/>
            <person name="Ichikawa N."/>
        </authorList>
    </citation>
    <scope>NUCLEOTIDE SEQUENCE [LARGE SCALE GENOMIC DNA]</scope>
    <source>
        <strain evidence="2 3">NBRC 16205</strain>
    </source>
</reference>
<gene>
    <name evidence="2" type="ORF">PSU4_28110</name>
</gene>
<feature type="compositionally biased region" description="Basic and acidic residues" evidence="1">
    <location>
        <begin position="66"/>
        <end position="76"/>
    </location>
</feature>
<name>A0A511DH67_9PSEU</name>
<dbReference type="AlphaFoldDB" id="A0A511DH67"/>
<accession>A0A511DH67</accession>
<proteinExistence type="predicted"/>
<protein>
    <submittedName>
        <fullName evidence="2">Uncharacterized protein</fullName>
    </submittedName>
</protein>
<organism evidence="2 3">
    <name type="scientific">Pseudonocardia sulfidoxydans NBRC 16205</name>
    <dbReference type="NCBI Taxonomy" id="1223511"/>
    <lineage>
        <taxon>Bacteria</taxon>
        <taxon>Bacillati</taxon>
        <taxon>Actinomycetota</taxon>
        <taxon>Actinomycetes</taxon>
        <taxon>Pseudonocardiales</taxon>
        <taxon>Pseudonocardiaceae</taxon>
        <taxon>Pseudonocardia</taxon>
    </lineage>
</organism>
<comment type="caution">
    <text evidence="2">The sequence shown here is derived from an EMBL/GenBank/DDBJ whole genome shotgun (WGS) entry which is preliminary data.</text>
</comment>
<keyword evidence="3" id="KW-1185">Reference proteome</keyword>
<dbReference type="Proteomes" id="UP000321685">
    <property type="component" value="Unassembled WGS sequence"/>
</dbReference>
<feature type="region of interest" description="Disordered" evidence="1">
    <location>
        <begin position="27"/>
        <end position="76"/>
    </location>
</feature>
<evidence type="ECO:0000256" key="1">
    <source>
        <dbReference type="SAM" id="MobiDB-lite"/>
    </source>
</evidence>
<dbReference type="EMBL" id="BJVJ01000025">
    <property type="protein sequence ID" value="GEL23857.1"/>
    <property type="molecule type" value="Genomic_DNA"/>
</dbReference>
<evidence type="ECO:0000313" key="2">
    <source>
        <dbReference type="EMBL" id="GEL23857.1"/>
    </source>
</evidence>